<dbReference type="PIR" id="A99108">
    <property type="entry name" value="A99108"/>
</dbReference>
<feature type="region of interest" description="Disordered" evidence="3">
    <location>
        <begin position="107"/>
        <end position="129"/>
    </location>
</feature>
<keyword evidence="1 4" id="KW-0689">Ribosomal protein</keyword>
<dbReference type="SUPFAM" id="SSF54189">
    <property type="entry name" value="Ribosomal proteins S24e, L23 and L15e"/>
    <property type="match status" value="1"/>
</dbReference>
<gene>
    <name evidence="4" type="primary">rps24</name>
</gene>
<dbReference type="EMBL" id="AJ010592">
    <property type="protein sequence ID" value="CAC27019.1"/>
    <property type="molecule type" value="Genomic_DNA"/>
</dbReference>
<dbReference type="InterPro" id="IPR001976">
    <property type="entry name" value="Ribosomal_eS24"/>
</dbReference>
<dbReference type="Pfam" id="PF01282">
    <property type="entry name" value="Ribosomal_S24e"/>
    <property type="match status" value="1"/>
</dbReference>
<sequence>MLDINDNIVLKTKKFKNNPLLKRKQFLLSIDRKKKFNISKEWLRIELSKYYRIKDPSLIFIFGLKNNFGGFKCSAFVYIYYNLEAARVNEPKHRLIKNNLMKLELQSSKQRKEKKNKMKKYFGNKNKSF</sequence>
<feature type="compositionally biased region" description="Basic residues" evidence="3">
    <location>
        <begin position="109"/>
        <end position="129"/>
    </location>
</feature>
<evidence type="ECO:0000313" key="4">
    <source>
        <dbReference type="EMBL" id="CAC27019.1"/>
    </source>
</evidence>
<organism evidence="4 5">
    <name type="scientific">Guillardia theta</name>
    <name type="common">Cryptophyte</name>
    <name type="synonym">Cryptomonas phi</name>
    <dbReference type="NCBI Taxonomy" id="55529"/>
    <lineage>
        <taxon>Eukaryota</taxon>
        <taxon>Cryptophyceae</taxon>
        <taxon>Pyrenomonadales</taxon>
        <taxon>Geminigeraceae</taxon>
        <taxon>Guillardia</taxon>
    </lineage>
</organism>
<keyword evidence="2" id="KW-0687">Ribonucleoprotein</keyword>
<dbReference type="GO" id="GO:0006412">
    <property type="term" value="P:translation"/>
    <property type="evidence" value="ECO:0007669"/>
    <property type="project" value="InterPro"/>
</dbReference>
<evidence type="ECO:0000256" key="3">
    <source>
        <dbReference type="SAM" id="MobiDB-lite"/>
    </source>
</evidence>
<dbReference type="InterPro" id="IPR012678">
    <property type="entry name" value="Ribosomal_uL23/eL15/eS24_sf"/>
</dbReference>
<accession>Q9AW51</accession>
<dbReference type="GO" id="GO:1990904">
    <property type="term" value="C:ribonucleoprotein complex"/>
    <property type="evidence" value="ECO:0007669"/>
    <property type="project" value="UniProtKB-KW"/>
</dbReference>
<evidence type="ECO:0000313" key="5">
    <source>
        <dbReference type="Proteomes" id="UP000242167"/>
    </source>
</evidence>
<proteinExistence type="predicted"/>
<reference evidence="4 5" key="1">
    <citation type="journal article" date="2001" name="Nature">
        <title>The highly reduced genome of an enslaved algal nucleus.</title>
        <authorList>
            <person name="Douglas S."/>
            <person name="Zauner S."/>
            <person name="Fraunholz M."/>
            <person name="Beaton M."/>
            <person name="Penny S."/>
            <person name="Deng L."/>
            <person name="Wu X."/>
            <person name="Reith M."/>
            <person name="Cavalier-Smith T."/>
            <person name="Maier U."/>
        </authorList>
    </citation>
    <scope>NUCLEOTIDE SEQUENCE [LARGE SCALE GENOMIC DNA]</scope>
</reference>
<dbReference type="PANTHER" id="PTHR10496">
    <property type="entry name" value="40S RIBOSOMAL PROTEIN S24"/>
    <property type="match status" value="1"/>
</dbReference>
<name>Q9AW51_GUITH</name>
<dbReference type="Gene3D" id="3.30.70.3370">
    <property type="match status" value="1"/>
</dbReference>
<dbReference type="GO" id="GO:0005840">
    <property type="term" value="C:ribosome"/>
    <property type="evidence" value="ECO:0007669"/>
    <property type="project" value="UniProtKB-KW"/>
</dbReference>
<dbReference type="GO" id="GO:0000428">
    <property type="term" value="C:DNA-directed RNA polymerase complex"/>
    <property type="evidence" value="ECO:0007669"/>
    <property type="project" value="UniProtKB-KW"/>
</dbReference>
<evidence type="ECO:0000256" key="1">
    <source>
        <dbReference type="ARBA" id="ARBA00022980"/>
    </source>
</evidence>
<dbReference type="RefSeq" id="XP_001713235.1">
    <property type="nucleotide sequence ID" value="XM_001713183.1"/>
</dbReference>
<dbReference type="InterPro" id="IPR053709">
    <property type="entry name" value="eRP_eS24_sf"/>
</dbReference>
<evidence type="ECO:0000256" key="2">
    <source>
        <dbReference type="ARBA" id="ARBA00023274"/>
    </source>
</evidence>
<dbReference type="AlphaFoldDB" id="Q9AW51"/>
<dbReference type="GeneID" id="857511"/>
<dbReference type="GO" id="GO:0003735">
    <property type="term" value="F:structural constituent of ribosome"/>
    <property type="evidence" value="ECO:0007669"/>
    <property type="project" value="InterPro"/>
</dbReference>
<protein>
    <submittedName>
        <fullName evidence="4">40S ribosomal protein S24</fullName>
    </submittedName>
</protein>
<dbReference type="Proteomes" id="UP000242167">
    <property type="component" value="Nucleomorph 2"/>
</dbReference>